<keyword evidence="2" id="KW-0732">Signal</keyword>
<feature type="compositionally biased region" description="Polar residues" evidence="1">
    <location>
        <begin position="154"/>
        <end position="164"/>
    </location>
</feature>
<accession>A0AAD7DB82</accession>
<name>A0AAD7DB82_MYCRO</name>
<dbReference type="Proteomes" id="UP001221757">
    <property type="component" value="Unassembled WGS sequence"/>
</dbReference>
<proteinExistence type="predicted"/>
<feature type="region of interest" description="Disordered" evidence="1">
    <location>
        <begin position="131"/>
        <end position="200"/>
    </location>
</feature>
<feature type="compositionally biased region" description="Low complexity" evidence="1">
    <location>
        <begin position="132"/>
        <end position="153"/>
    </location>
</feature>
<organism evidence="3 4">
    <name type="scientific">Mycena rosella</name>
    <name type="common">Pink bonnet</name>
    <name type="synonym">Agaricus rosellus</name>
    <dbReference type="NCBI Taxonomy" id="1033263"/>
    <lineage>
        <taxon>Eukaryota</taxon>
        <taxon>Fungi</taxon>
        <taxon>Dikarya</taxon>
        <taxon>Basidiomycota</taxon>
        <taxon>Agaricomycotina</taxon>
        <taxon>Agaricomycetes</taxon>
        <taxon>Agaricomycetidae</taxon>
        <taxon>Agaricales</taxon>
        <taxon>Marasmiineae</taxon>
        <taxon>Mycenaceae</taxon>
        <taxon>Mycena</taxon>
    </lineage>
</organism>
<protein>
    <recommendedName>
        <fullName evidence="5">Infection structure specific protein</fullName>
    </recommendedName>
</protein>
<comment type="caution">
    <text evidence="3">The sequence shown here is derived from an EMBL/GenBank/DDBJ whole genome shotgun (WGS) entry which is preliminary data.</text>
</comment>
<evidence type="ECO:0000256" key="2">
    <source>
        <dbReference type="SAM" id="SignalP"/>
    </source>
</evidence>
<reference evidence="3" key="1">
    <citation type="submission" date="2023-03" db="EMBL/GenBank/DDBJ databases">
        <title>Massive genome expansion in bonnet fungi (Mycena s.s.) driven by repeated elements and novel gene families across ecological guilds.</title>
        <authorList>
            <consortium name="Lawrence Berkeley National Laboratory"/>
            <person name="Harder C.B."/>
            <person name="Miyauchi S."/>
            <person name="Viragh M."/>
            <person name="Kuo A."/>
            <person name="Thoen E."/>
            <person name="Andreopoulos B."/>
            <person name="Lu D."/>
            <person name="Skrede I."/>
            <person name="Drula E."/>
            <person name="Henrissat B."/>
            <person name="Morin E."/>
            <person name="Kohler A."/>
            <person name="Barry K."/>
            <person name="LaButti K."/>
            <person name="Morin E."/>
            <person name="Salamov A."/>
            <person name="Lipzen A."/>
            <person name="Mereny Z."/>
            <person name="Hegedus B."/>
            <person name="Baldrian P."/>
            <person name="Stursova M."/>
            <person name="Weitz H."/>
            <person name="Taylor A."/>
            <person name="Grigoriev I.V."/>
            <person name="Nagy L.G."/>
            <person name="Martin F."/>
            <person name="Kauserud H."/>
        </authorList>
    </citation>
    <scope>NUCLEOTIDE SEQUENCE</scope>
    <source>
        <strain evidence="3">CBHHK067</strain>
    </source>
</reference>
<evidence type="ECO:0000256" key="1">
    <source>
        <dbReference type="SAM" id="MobiDB-lite"/>
    </source>
</evidence>
<feature type="signal peptide" evidence="2">
    <location>
        <begin position="1"/>
        <end position="22"/>
    </location>
</feature>
<feature type="chain" id="PRO_5042276725" description="Infection structure specific protein" evidence="2">
    <location>
        <begin position="23"/>
        <end position="221"/>
    </location>
</feature>
<evidence type="ECO:0000313" key="3">
    <source>
        <dbReference type="EMBL" id="KAJ7687518.1"/>
    </source>
</evidence>
<evidence type="ECO:0000313" key="4">
    <source>
        <dbReference type="Proteomes" id="UP001221757"/>
    </source>
</evidence>
<dbReference type="EMBL" id="JARKIE010000087">
    <property type="protein sequence ID" value="KAJ7687518.1"/>
    <property type="molecule type" value="Genomic_DNA"/>
</dbReference>
<evidence type="ECO:0008006" key="5">
    <source>
        <dbReference type="Google" id="ProtNLM"/>
    </source>
</evidence>
<keyword evidence="4" id="KW-1185">Reference proteome</keyword>
<sequence>MRSAQSILTVFSLLASSSVVHGRYPARTLLGRRDDAAQTVTFGIDPSPTLTDAAISSAYSLYSQKCGSDLNDLAYSAFSLFVAAGGAADTPITADVCEEFLEQDVGSWGLASISCDDASNTLDLAIAADESTSTTGAPSPTTTQLTTTRATETVPTGSLTSSFTGIPALTSGGPVSTSQRTGGSQSTQTPDPSDKNGATADHPAGILSVIAAVLLQAVWWT</sequence>
<feature type="compositionally biased region" description="Low complexity" evidence="1">
    <location>
        <begin position="176"/>
        <end position="189"/>
    </location>
</feature>
<dbReference type="AlphaFoldDB" id="A0AAD7DB82"/>
<gene>
    <name evidence="3" type="ORF">B0H17DRAFT_1203582</name>
</gene>